<organism evidence="10 11">
    <name type="scientific">Austropuccinia psidii MF-1</name>
    <dbReference type="NCBI Taxonomy" id="1389203"/>
    <lineage>
        <taxon>Eukaryota</taxon>
        <taxon>Fungi</taxon>
        <taxon>Dikarya</taxon>
        <taxon>Basidiomycota</taxon>
        <taxon>Pucciniomycotina</taxon>
        <taxon>Pucciniomycetes</taxon>
        <taxon>Pucciniales</taxon>
        <taxon>Sphaerophragmiaceae</taxon>
        <taxon>Austropuccinia</taxon>
    </lineage>
</organism>
<dbReference type="AlphaFoldDB" id="A0A9Q3EJP7"/>
<feature type="compositionally biased region" description="Basic and acidic residues" evidence="8">
    <location>
        <begin position="393"/>
        <end position="402"/>
    </location>
</feature>
<evidence type="ECO:0000259" key="9">
    <source>
        <dbReference type="Pfam" id="PF13359"/>
    </source>
</evidence>
<dbReference type="PANTHER" id="PTHR22930:SF85">
    <property type="entry name" value="GH03217P-RELATED"/>
    <property type="match status" value="1"/>
</dbReference>
<keyword evidence="7" id="KW-0539">Nucleus</keyword>
<comment type="subcellular location">
    <subcellularLocation>
        <location evidence="2">Nucleus</location>
    </subcellularLocation>
</comment>
<dbReference type="Pfam" id="PF13359">
    <property type="entry name" value="DDE_Tnp_4"/>
    <property type="match status" value="1"/>
</dbReference>
<evidence type="ECO:0000256" key="4">
    <source>
        <dbReference type="ARBA" id="ARBA00022722"/>
    </source>
</evidence>
<accession>A0A9Q3EJP7</accession>
<dbReference type="GO" id="GO:0005634">
    <property type="term" value="C:nucleus"/>
    <property type="evidence" value="ECO:0007669"/>
    <property type="project" value="UniProtKB-SubCell"/>
</dbReference>
<evidence type="ECO:0000256" key="8">
    <source>
        <dbReference type="SAM" id="MobiDB-lite"/>
    </source>
</evidence>
<keyword evidence="6" id="KW-0378">Hydrolase</keyword>
<evidence type="ECO:0000256" key="2">
    <source>
        <dbReference type="ARBA" id="ARBA00004123"/>
    </source>
</evidence>
<dbReference type="OrthoDB" id="2502344at2759"/>
<reference evidence="10" key="1">
    <citation type="submission" date="2021-03" db="EMBL/GenBank/DDBJ databases">
        <title>Draft genome sequence of rust myrtle Austropuccinia psidii MF-1, a brazilian biotype.</title>
        <authorList>
            <person name="Quecine M.C."/>
            <person name="Pachon D.M.R."/>
            <person name="Bonatelli M.L."/>
            <person name="Correr F.H."/>
            <person name="Franceschini L.M."/>
            <person name="Leite T.F."/>
            <person name="Margarido G.R.A."/>
            <person name="Almeida C.A."/>
            <person name="Ferrarezi J.A."/>
            <person name="Labate C.A."/>
        </authorList>
    </citation>
    <scope>NUCLEOTIDE SEQUENCE</scope>
    <source>
        <strain evidence="10">MF-1</strain>
    </source>
</reference>
<proteinExistence type="inferred from homology"/>
<dbReference type="InterPro" id="IPR027806">
    <property type="entry name" value="HARBI1_dom"/>
</dbReference>
<dbReference type="EMBL" id="AVOT02029763">
    <property type="protein sequence ID" value="MBW0522723.1"/>
    <property type="molecule type" value="Genomic_DNA"/>
</dbReference>
<keyword evidence="11" id="KW-1185">Reference proteome</keyword>
<keyword evidence="5" id="KW-0479">Metal-binding</keyword>
<sequence length="402" mass="46000">MPKISAQKQAIKDLRLMCLITRIEENGINIAEGTYWQENRDSEDLLQAHNSSQLYSLALHLTMHSRYLSRPAKTIANHAYNIDGLFQMRDDDFKQAMRTSKEGFIYIYNKIKDHSSFQNQSTCKQLPIAHQLALTLERLGSNGNAGLVGKFARNFNVGRGMVVLITRQVIQAINSYEEEYINWPNSHRRCEISQVMQQEGFDGCVGFINGTTFPLCQKPAWQGEVYFDCKKVYSINAQVLCDCDKRIISIMAGWPGSCADSMVYKNPHKFFDLGQYLLADSAYPLNEHLIPAYRAPAANARINADFNYCLAKSRVRNEHTIGILKGRWASLREMRLHLNGREDIQPYMKWIKSCCILHNMLSQIEDLWVQLDNEVHQELQRGHPNDAPTANAKKGEGKMCRT</sequence>
<comment type="similarity">
    <text evidence="3">Belongs to the HARBI1 family.</text>
</comment>
<evidence type="ECO:0000256" key="1">
    <source>
        <dbReference type="ARBA" id="ARBA00001968"/>
    </source>
</evidence>
<protein>
    <recommendedName>
        <fullName evidence="9">DDE Tnp4 domain-containing protein</fullName>
    </recommendedName>
</protein>
<evidence type="ECO:0000256" key="3">
    <source>
        <dbReference type="ARBA" id="ARBA00006958"/>
    </source>
</evidence>
<gene>
    <name evidence="10" type="ORF">O181_062438</name>
</gene>
<dbReference type="Proteomes" id="UP000765509">
    <property type="component" value="Unassembled WGS sequence"/>
</dbReference>
<evidence type="ECO:0000256" key="5">
    <source>
        <dbReference type="ARBA" id="ARBA00022723"/>
    </source>
</evidence>
<keyword evidence="4" id="KW-0540">Nuclease</keyword>
<dbReference type="GO" id="GO:0046872">
    <property type="term" value="F:metal ion binding"/>
    <property type="evidence" value="ECO:0007669"/>
    <property type="project" value="UniProtKB-KW"/>
</dbReference>
<name>A0A9Q3EJP7_9BASI</name>
<dbReference type="PANTHER" id="PTHR22930">
    <property type="match status" value="1"/>
</dbReference>
<feature type="region of interest" description="Disordered" evidence="8">
    <location>
        <begin position="379"/>
        <end position="402"/>
    </location>
</feature>
<dbReference type="GO" id="GO:0016787">
    <property type="term" value="F:hydrolase activity"/>
    <property type="evidence" value="ECO:0007669"/>
    <property type="project" value="UniProtKB-KW"/>
</dbReference>
<dbReference type="GO" id="GO:0004518">
    <property type="term" value="F:nuclease activity"/>
    <property type="evidence" value="ECO:0007669"/>
    <property type="project" value="UniProtKB-KW"/>
</dbReference>
<evidence type="ECO:0000256" key="7">
    <source>
        <dbReference type="ARBA" id="ARBA00023242"/>
    </source>
</evidence>
<comment type="caution">
    <text evidence="10">The sequence shown here is derived from an EMBL/GenBank/DDBJ whole genome shotgun (WGS) entry which is preliminary data.</text>
</comment>
<evidence type="ECO:0000313" key="11">
    <source>
        <dbReference type="Proteomes" id="UP000765509"/>
    </source>
</evidence>
<evidence type="ECO:0000256" key="6">
    <source>
        <dbReference type="ARBA" id="ARBA00022801"/>
    </source>
</evidence>
<evidence type="ECO:0000313" key="10">
    <source>
        <dbReference type="EMBL" id="MBW0522723.1"/>
    </source>
</evidence>
<feature type="domain" description="DDE Tnp4" evidence="9">
    <location>
        <begin position="209"/>
        <end position="359"/>
    </location>
</feature>
<dbReference type="InterPro" id="IPR045249">
    <property type="entry name" value="HARBI1-like"/>
</dbReference>
<comment type="cofactor">
    <cofactor evidence="1">
        <name>a divalent metal cation</name>
        <dbReference type="ChEBI" id="CHEBI:60240"/>
    </cofactor>
</comment>